<dbReference type="AlphaFoldDB" id="A0A917KNX4"/>
<evidence type="ECO:0000313" key="2">
    <source>
        <dbReference type="EMBL" id="GGJ22534.1"/>
    </source>
</evidence>
<comment type="caution">
    <text evidence="2">The sequence shown here is derived from an EMBL/GenBank/DDBJ whole genome shotgun (WGS) entry which is preliminary data.</text>
</comment>
<organism evidence="2 3">
    <name type="scientific">Streptomyces brasiliensis</name>
    <dbReference type="NCBI Taxonomy" id="1954"/>
    <lineage>
        <taxon>Bacteria</taxon>
        <taxon>Bacillati</taxon>
        <taxon>Actinomycetota</taxon>
        <taxon>Actinomycetes</taxon>
        <taxon>Kitasatosporales</taxon>
        <taxon>Streptomycetaceae</taxon>
        <taxon>Streptomyces</taxon>
    </lineage>
</organism>
<accession>A0A917KNX4</accession>
<dbReference type="EMBL" id="BMQA01000010">
    <property type="protein sequence ID" value="GGJ22534.1"/>
    <property type="molecule type" value="Genomic_DNA"/>
</dbReference>
<gene>
    <name evidence="2" type="ORF">GCM10010121_036960</name>
</gene>
<feature type="region of interest" description="Disordered" evidence="1">
    <location>
        <begin position="39"/>
        <end position="64"/>
    </location>
</feature>
<dbReference type="RefSeq" id="WP_189312276.1">
    <property type="nucleotide sequence ID" value="NZ_BMQA01000010.1"/>
</dbReference>
<name>A0A917KNX4_9ACTN</name>
<reference evidence="2" key="2">
    <citation type="submission" date="2020-09" db="EMBL/GenBank/DDBJ databases">
        <authorList>
            <person name="Sun Q."/>
            <person name="Ohkuma M."/>
        </authorList>
    </citation>
    <scope>NUCLEOTIDE SEQUENCE</scope>
    <source>
        <strain evidence="2">JCM 3086</strain>
    </source>
</reference>
<feature type="compositionally biased region" description="Polar residues" evidence="1">
    <location>
        <begin position="46"/>
        <end position="56"/>
    </location>
</feature>
<evidence type="ECO:0000313" key="3">
    <source>
        <dbReference type="Proteomes" id="UP000657574"/>
    </source>
</evidence>
<evidence type="ECO:0000256" key="1">
    <source>
        <dbReference type="SAM" id="MobiDB-lite"/>
    </source>
</evidence>
<feature type="compositionally biased region" description="Basic and acidic residues" evidence="1">
    <location>
        <begin position="1"/>
        <end position="10"/>
    </location>
</feature>
<reference evidence="2" key="1">
    <citation type="journal article" date="2014" name="Int. J. Syst. Evol. Microbiol.">
        <title>Complete genome sequence of Corynebacterium casei LMG S-19264T (=DSM 44701T), isolated from a smear-ripened cheese.</title>
        <authorList>
            <consortium name="US DOE Joint Genome Institute (JGI-PGF)"/>
            <person name="Walter F."/>
            <person name="Albersmeier A."/>
            <person name="Kalinowski J."/>
            <person name="Ruckert C."/>
        </authorList>
    </citation>
    <scope>NUCLEOTIDE SEQUENCE</scope>
    <source>
        <strain evidence="2">JCM 3086</strain>
    </source>
</reference>
<feature type="region of interest" description="Disordered" evidence="1">
    <location>
        <begin position="1"/>
        <end position="20"/>
    </location>
</feature>
<sequence>MSEPGNDKDVTSGPVTGVRPWQTLASLGITENDLTTVHHRPASAHRSLSAQGNTTDVGGGPGPL</sequence>
<keyword evidence="3" id="KW-1185">Reference proteome</keyword>
<protein>
    <submittedName>
        <fullName evidence="2">Uncharacterized protein</fullName>
    </submittedName>
</protein>
<proteinExistence type="predicted"/>
<dbReference type="Proteomes" id="UP000657574">
    <property type="component" value="Unassembled WGS sequence"/>
</dbReference>